<evidence type="ECO:0000313" key="1">
    <source>
        <dbReference type="EMBL" id="MBN8662312.1"/>
    </source>
</evidence>
<dbReference type="EMBL" id="JAFLCK010000035">
    <property type="protein sequence ID" value="MBN8662312.1"/>
    <property type="molecule type" value="Genomic_DNA"/>
</dbReference>
<protein>
    <submittedName>
        <fullName evidence="1">Uncharacterized protein</fullName>
    </submittedName>
</protein>
<dbReference type="Proteomes" id="UP000664277">
    <property type="component" value="Unassembled WGS sequence"/>
</dbReference>
<reference evidence="1" key="1">
    <citation type="submission" date="2021-02" db="EMBL/GenBank/DDBJ databases">
        <title>Genome-Resolved Metagenomics of a Microbial Community Performing Photosynthetic Biological Nutrient Removal.</title>
        <authorList>
            <person name="Mcdaniel E.A."/>
        </authorList>
    </citation>
    <scope>NUCLEOTIDE SEQUENCE</scope>
    <source>
        <strain evidence="1">UWPOB_OBS1</strain>
    </source>
</reference>
<organism evidence="1 2">
    <name type="scientific">Candidatus Obscuribacter phosphatis</name>
    <dbReference type="NCBI Taxonomy" id="1906157"/>
    <lineage>
        <taxon>Bacteria</taxon>
        <taxon>Bacillati</taxon>
        <taxon>Candidatus Melainabacteria</taxon>
        <taxon>Candidatus Obscuribacterales</taxon>
        <taxon>Candidatus Obscuribacteraceae</taxon>
        <taxon>Candidatus Obscuribacter</taxon>
    </lineage>
</organism>
<evidence type="ECO:0000313" key="2">
    <source>
        <dbReference type="Proteomes" id="UP000664277"/>
    </source>
</evidence>
<dbReference type="AlphaFoldDB" id="A0A8J7PQ70"/>
<proteinExistence type="predicted"/>
<gene>
    <name evidence="1" type="ORF">J0M35_18220</name>
</gene>
<comment type="caution">
    <text evidence="1">The sequence shown here is derived from an EMBL/GenBank/DDBJ whole genome shotgun (WGS) entry which is preliminary data.</text>
</comment>
<name>A0A8J7PQ70_9BACT</name>
<sequence>MLTMSMPANQSAILGEANSVKKASDMMRALADRSAFELKTGAKRITSGSRFASAACEDLPIMPDDINSKERRPYYKTAPEAFQAA</sequence>
<accession>A0A8J7PQ70</accession>